<comment type="caution">
    <text evidence="1">The sequence shown here is derived from an EMBL/GenBank/DDBJ whole genome shotgun (WGS) entry which is preliminary data.</text>
</comment>
<dbReference type="Proteomes" id="UP000038487">
    <property type="component" value="Unassembled WGS sequence"/>
</dbReference>
<evidence type="ECO:0000313" key="2">
    <source>
        <dbReference type="Proteomes" id="UP000038487"/>
    </source>
</evidence>
<name>A0AB33TB59_9MYCO</name>
<organism evidence="1 2">
    <name type="scientific">Mycobacteroides abscessus</name>
    <dbReference type="NCBI Taxonomy" id="36809"/>
    <lineage>
        <taxon>Bacteria</taxon>
        <taxon>Bacillati</taxon>
        <taxon>Actinomycetota</taxon>
        <taxon>Actinomycetes</taxon>
        <taxon>Mycobacteriales</taxon>
        <taxon>Mycobacteriaceae</taxon>
        <taxon>Mycobacteroides</taxon>
    </lineage>
</organism>
<dbReference type="EMBL" id="CSUW01000016">
    <property type="protein sequence ID" value="CPT67045.1"/>
    <property type="molecule type" value="Genomic_DNA"/>
</dbReference>
<dbReference type="AlphaFoldDB" id="A0AB33TB59"/>
<sequence>MTTSTRDALPDWMTVGAEVMQIQDRRFYPSIVTHGTVARILGRDIVVVDTDCKELLRFRRTDYSPNDDYFRRRASSYEYADSVYLYRADDPMAVAIERRALIAEGISNIARCARTLSMASQPWKDSHTADALEDMAATATQLAALIREGR</sequence>
<accession>A0AB33TB59</accession>
<protein>
    <submittedName>
        <fullName evidence="1">Uncharacterized protein</fullName>
    </submittedName>
</protein>
<evidence type="ECO:0000313" key="1">
    <source>
        <dbReference type="EMBL" id="CPT67045.1"/>
    </source>
</evidence>
<dbReference type="RefSeq" id="WP_052536719.1">
    <property type="nucleotide sequence ID" value="NZ_CP014958.1"/>
</dbReference>
<gene>
    <name evidence="1" type="ORF">ERS075527_05101</name>
</gene>
<proteinExistence type="predicted"/>
<reference evidence="1 2" key="1">
    <citation type="submission" date="2015-03" db="EMBL/GenBank/DDBJ databases">
        <authorList>
            <consortium name="Pathogen Informatics"/>
            <person name="Murphy D."/>
        </authorList>
    </citation>
    <scope>NUCLEOTIDE SEQUENCE [LARGE SCALE GENOMIC DNA]</scope>
    <source>
        <strain evidence="1 2">PAP036</strain>
    </source>
</reference>